<dbReference type="RefSeq" id="WP_053415808.1">
    <property type="nucleotide sequence ID" value="NZ_JBCMHV010000010.1"/>
</dbReference>
<dbReference type="InterPro" id="IPR058870">
    <property type="entry name" value="YuzC"/>
</dbReference>
<comment type="caution">
    <text evidence="1">The sequence shown here is derived from an EMBL/GenBank/DDBJ whole genome shotgun (WGS) entry which is preliminary data.</text>
</comment>
<dbReference type="Pfam" id="PF26344">
    <property type="entry name" value="YuzC"/>
    <property type="match status" value="1"/>
</dbReference>
<dbReference type="PATRIC" id="fig|263475.3.peg.1213"/>
<protein>
    <recommendedName>
        <fullName evidence="3">Inner spore coat protein</fullName>
    </recommendedName>
</protein>
<evidence type="ECO:0000313" key="2">
    <source>
        <dbReference type="Proteomes" id="UP000036867"/>
    </source>
</evidence>
<sequence length="136" mass="15363">MYYSPYPYVLYANHYPQWVMANHSSPTQISRQLAMPTNPTNSSTFPPVNTHKFKTSAKEIQNLMQQAHLLVDKISVSEQFAHDLIDAAQLSNKTEVDKLIASTGITIKFDSKYTPDSIRINLTENGCCGLTIILNW</sequence>
<reference evidence="2" key="1">
    <citation type="submission" date="2015-08" db="EMBL/GenBank/DDBJ databases">
        <title>Fjat-10028 dsm 16317.</title>
        <authorList>
            <person name="Liu B."/>
            <person name="Wang J."/>
            <person name="Zhu Y."/>
            <person name="Liu G."/>
            <person name="Chen Q."/>
            <person name="Chen Z."/>
            <person name="Lan J."/>
            <person name="Che J."/>
            <person name="Ge C."/>
            <person name="Shi H."/>
            <person name="Pan Z."/>
            <person name="Liu X."/>
        </authorList>
    </citation>
    <scope>NUCLEOTIDE SEQUENCE [LARGE SCALE GENOMIC DNA]</scope>
    <source>
        <strain evidence="2">DSM 16317</strain>
    </source>
</reference>
<accession>A0A0M0LKT4</accession>
<dbReference type="Proteomes" id="UP000036867">
    <property type="component" value="Unassembled WGS sequence"/>
</dbReference>
<dbReference type="EMBL" id="LILB01000001">
    <property type="protein sequence ID" value="KOO51654.1"/>
    <property type="molecule type" value="Genomic_DNA"/>
</dbReference>
<keyword evidence="2" id="KW-1185">Reference proteome</keyword>
<proteinExistence type="predicted"/>
<organism evidence="1 2">
    <name type="scientific">Viridibacillus arvi</name>
    <dbReference type="NCBI Taxonomy" id="263475"/>
    <lineage>
        <taxon>Bacteria</taxon>
        <taxon>Bacillati</taxon>
        <taxon>Bacillota</taxon>
        <taxon>Bacilli</taxon>
        <taxon>Bacillales</taxon>
        <taxon>Caryophanaceae</taxon>
        <taxon>Viridibacillus</taxon>
    </lineage>
</organism>
<evidence type="ECO:0008006" key="3">
    <source>
        <dbReference type="Google" id="ProtNLM"/>
    </source>
</evidence>
<dbReference type="AlphaFoldDB" id="A0A0M0LKT4"/>
<name>A0A0M0LKT4_9BACL</name>
<dbReference type="GeneID" id="301135292"/>
<evidence type="ECO:0000313" key="1">
    <source>
        <dbReference type="EMBL" id="KOO51654.1"/>
    </source>
</evidence>
<gene>
    <name evidence="1" type="ORF">AMD00_04125</name>
</gene>
<dbReference type="OrthoDB" id="2615349at2"/>